<accession>A0AAV0WY89</accession>
<keyword evidence="3" id="KW-1185">Reference proteome</keyword>
<comment type="caution">
    <text evidence="2">The sequence shown here is derived from an EMBL/GenBank/DDBJ whole genome shotgun (WGS) entry which is preliminary data.</text>
</comment>
<evidence type="ECO:0000313" key="2">
    <source>
        <dbReference type="EMBL" id="CAI6360462.1"/>
    </source>
</evidence>
<organism evidence="2 3">
    <name type="scientific">Macrosiphum euphorbiae</name>
    <name type="common">potato aphid</name>
    <dbReference type="NCBI Taxonomy" id="13131"/>
    <lineage>
        <taxon>Eukaryota</taxon>
        <taxon>Metazoa</taxon>
        <taxon>Ecdysozoa</taxon>
        <taxon>Arthropoda</taxon>
        <taxon>Hexapoda</taxon>
        <taxon>Insecta</taxon>
        <taxon>Pterygota</taxon>
        <taxon>Neoptera</taxon>
        <taxon>Paraneoptera</taxon>
        <taxon>Hemiptera</taxon>
        <taxon>Sternorrhyncha</taxon>
        <taxon>Aphidomorpha</taxon>
        <taxon>Aphidoidea</taxon>
        <taxon>Aphididae</taxon>
        <taxon>Macrosiphini</taxon>
        <taxon>Macrosiphum</taxon>
    </lineage>
</organism>
<name>A0AAV0WY89_9HEMI</name>
<protein>
    <submittedName>
        <fullName evidence="2">Uncharacterized protein</fullName>
    </submittedName>
</protein>
<evidence type="ECO:0000313" key="3">
    <source>
        <dbReference type="Proteomes" id="UP001160148"/>
    </source>
</evidence>
<sequence length="303" mass="34346">MTEAVVSGKDTRCLFINNGDDLLTLKKVVSKKTDKDDEKQKLNKSVETNGSELNGNHNKTDSINFDVDNTSSLEPNLEMDSDTDRNITIGSICTQEDRESETIDISNENSNEADVKNGEKDIQVNSIKCLDVPYSPSDSLYDNDSHDLEDDYSELNNIGSPTSYFNISARAPLHSYKDLDTTFEDDILLLEKEVLNNERKRKFEDSAEQEQKSTKILKLWNLMKYPFQKISYGTSLSEDKSNISIAEIIVEKENTIEPESAICENNSDNEKTEEKNTQNNFEADEEIVDTSINVNTQKFCNIM</sequence>
<dbReference type="EMBL" id="CARXXK010000003">
    <property type="protein sequence ID" value="CAI6360462.1"/>
    <property type="molecule type" value="Genomic_DNA"/>
</dbReference>
<dbReference type="Proteomes" id="UP001160148">
    <property type="component" value="Unassembled WGS sequence"/>
</dbReference>
<proteinExistence type="predicted"/>
<evidence type="ECO:0000256" key="1">
    <source>
        <dbReference type="SAM" id="MobiDB-lite"/>
    </source>
</evidence>
<dbReference type="AlphaFoldDB" id="A0AAV0WY89"/>
<feature type="compositionally biased region" description="Polar residues" evidence="1">
    <location>
        <begin position="43"/>
        <end position="66"/>
    </location>
</feature>
<feature type="region of interest" description="Disordered" evidence="1">
    <location>
        <begin position="33"/>
        <end position="66"/>
    </location>
</feature>
<gene>
    <name evidence="2" type="ORF">MEUPH1_LOCUS15760</name>
</gene>
<reference evidence="2 3" key="1">
    <citation type="submission" date="2023-01" db="EMBL/GenBank/DDBJ databases">
        <authorList>
            <person name="Whitehead M."/>
        </authorList>
    </citation>
    <scope>NUCLEOTIDE SEQUENCE [LARGE SCALE GENOMIC DNA]</scope>
</reference>